<dbReference type="GO" id="GO:0005634">
    <property type="term" value="C:nucleus"/>
    <property type="evidence" value="ECO:0007669"/>
    <property type="project" value="UniProtKB-SubCell"/>
</dbReference>
<keyword evidence="10" id="KW-0539">Nucleus</keyword>
<dbReference type="GO" id="GO:0042054">
    <property type="term" value="F:histone methyltransferase activity"/>
    <property type="evidence" value="ECO:0007669"/>
    <property type="project" value="UniProtKB-ARBA"/>
</dbReference>
<keyword evidence="6" id="KW-0963">Cytoplasm</keyword>
<dbReference type="FunFam" id="2.70.160.11:FF:000007">
    <property type="entry name" value="Protein arginine N-methyltransferase 2"/>
    <property type="match status" value="1"/>
</dbReference>
<dbReference type="Gene3D" id="3.40.50.150">
    <property type="entry name" value="Vaccinia Virus protein VP39"/>
    <property type="match status" value="1"/>
</dbReference>
<dbReference type="InterPro" id="IPR029063">
    <property type="entry name" value="SAM-dependent_MTases_sf"/>
</dbReference>
<evidence type="ECO:0000256" key="3">
    <source>
        <dbReference type="ARBA" id="ARBA00011925"/>
    </source>
</evidence>
<dbReference type="InterPro" id="IPR001452">
    <property type="entry name" value="SH3_domain"/>
</dbReference>
<dbReference type="SMART" id="SM00326">
    <property type="entry name" value="SH3"/>
    <property type="match status" value="1"/>
</dbReference>
<keyword evidence="17" id="KW-1185">Reference proteome</keyword>
<evidence type="ECO:0000256" key="11">
    <source>
        <dbReference type="ARBA" id="ARBA00049086"/>
    </source>
</evidence>
<evidence type="ECO:0000256" key="4">
    <source>
        <dbReference type="ARBA" id="ARBA00018778"/>
    </source>
</evidence>
<evidence type="ECO:0000256" key="6">
    <source>
        <dbReference type="ARBA" id="ARBA00022490"/>
    </source>
</evidence>
<organism evidence="16 17">
    <name type="scientific">Leptobrachium leishanense</name>
    <name type="common">Leishan spiny toad</name>
    <dbReference type="NCBI Taxonomy" id="445787"/>
    <lineage>
        <taxon>Eukaryota</taxon>
        <taxon>Metazoa</taxon>
        <taxon>Chordata</taxon>
        <taxon>Craniata</taxon>
        <taxon>Vertebrata</taxon>
        <taxon>Euteleostomi</taxon>
        <taxon>Amphibia</taxon>
        <taxon>Batrachia</taxon>
        <taxon>Anura</taxon>
        <taxon>Pelobatoidea</taxon>
        <taxon>Megophryidae</taxon>
        <taxon>Leptobrachium</taxon>
    </lineage>
</organism>
<evidence type="ECO:0000256" key="14">
    <source>
        <dbReference type="PROSITE-ProRule" id="PRU01015"/>
    </source>
</evidence>
<gene>
    <name evidence="16" type="primary">PRMT2</name>
</gene>
<dbReference type="InterPro" id="IPR055135">
    <property type="entry name" value="PRMT_dom"/>
</dbReference>
<evidence type="ECO:0000256" key="2">
    <source>
        <dbReference type="ARBA" id="ARBA00004496"/>
    </source>
</evidence>
<accession>A0A8C5PZM8</accession>
<evidence type="ECO:0000256" key="7">
    <source>
        <dbReference type="ARBA" id="ARBA00022603"/>
    </source>
</evidence>
<dbReference type="GO" id="GO:0005737">
    <property type="term" value="C:cytoplasm"/>
    <property type="evidence" value="ECO:0007669"/>
    <property type="project" value="UniProtKB-SubCell"/>
</dbReference>
<evidence type="ECO:0000256" key="13">
    <source>
        <dbReference type="PROSITE-ProRule" id="PRU00192"/>
    </source>
</evidence>
<dbReference type="SUPFAM" id="SSF50044">
    <property type="entry name" value="SH3-domain"/>
    <property type="match status" value="1"/>
</dbReference>
<feature type="domain" description="SH3" evidence="15">
    <location>
        <begin position="5"/>
        <end position="61"/>
    </location>
</feature>
<evidence type="ECO:0000256" key="10">
    <source>
        <dbReference type="ARBA" id="ARBA00023242"/>
    </source>
</evidence>
<dbReference type="EC" id="2.1.1.319" evidence="3"/>
<evidence type="ECO:0000256" key="8">
    <source>
        <dbReference type="ARBA" id="ARBA00022679"/>
    </source>
</evidence>
<keyword evidence="9 14" id="KW-0949">S-adenosyl-L-methionine</keyword>
<dbReference type="PANTHER" id="PTHR11006:SF92">
    <property type="entry name" value="PROTEIN ARGININE N-METHYLTRANSFERASE 2"/>
    <property type="match status" value="1"/>
</dbReference>
<keyword evidence="5 13" id="KW-0728">SH3 domain</keyword>
<dbReference type="PROSITE" id="PS51678">
    <property type="entry name" value="SAM_MT_PRMT"/>
    <property type="match status" value="1"/>
</dbReference>
<dbReference type="GO" id="GO:0032259">
    <property type="term" value="P:methylation"/>
    <property type="evidence" value="ECO:0007669"/>
    <property type="project" value="UniProtKB-KW"/>
</dbReference>
<comment type="subcellular location">
    <subcellularLocation>
        <location evidence="2">Cytoplasm</location>
    </subcellularLocation>
    <subcellularLocation>
        <location evidence="1">Nucleus</location>
    </subcellularLocation>
</comment>
<dbReference type="PROSITE" id="PS50002">
    <property type="entry name" value="SH3"/>
    <property type="match status" value="1"/>
</dbReference>
<evidence type="ECO:0000313" key="17">
    <source>
        <dbReference type="Proteomes" id="UP000694569"/>
    </source>
</evidence>
<dbReference type="Gene3D" id="2.30.30.40">
    <property type="entry name" value="SH3 Domains"/>
    <property type="match status" value="1"/>
</dbReference>
<evidence type="ECO:0000256" key="12">
    <source>
        <dbReference type="ARBA" id="ARBA00082811"/>
    </source>
</evidence>
<evidence type="ECO:0000313" key="16">
    <source>
        <dbReference type="Ensembl" id="ENSLLEP00000030101.1"/>
    </source>
</evidence>
<sequence>MSDERILSTLCVHLSFLSPQLSLSAGDRVRLFAESTQDWWWVEHNGRYGYVPSAHLCETAELDDSWQDEEYYGSYETLKLHLEMLSDLPRTNTYLDVVRHNSAALCGKRILDLGCGTGIISFFCAKMAMPGAVYAVEASEIAQQTRKLVEQNGFSDVIHVIQQRAEDVELPTKVDVLVSEWMGTCLIFEFMLESVLVARDRWLKEDGMMWPSTASIHLVPCSAAKEYANKILFWDSVYQLDFRPLKSLAVKEFLSKPKPDYVLHPEDCVSEPCVLFNLDMQTLQIAELEKMSSDFTFHVEKDNILHGFTAWFCVQFQDLEGKDWIELSTGPFNQLTHWKHTLFMLDDPLHVKSGDRINGSALLQRNIIWRRHMSVTLSWKITSVRCIFTAFL</sequence>
<dbReference type="GO" id="GO:0035242">
    <property type="term" value="F:protein-arginine omega-N asymmetric methyltransferase activity"/>
    <property type="evidence" value="ECO:0007669"/>
    <property type="project" value="UniProtKB-EC"/>
</dbReference>
<evidence type="ECO:0000256" key="5">
    <source>
        <dbReference type="ARBA" id="ARBA00022443"/>
    </source>
</evidence>
<dbReference type="Gene3D" id="2.70.160.11">
    <property type="entry name" value="Hnrnp arginine n-methyltransferase1"/>
    <property type="match status" value="1"/>
</dbReference>
<dbReference type="InterPro" id="IPR025799">
    <property type="entry name" value="Arg_MeTrfase"/>
</dbReference>
<dbReference type="OrthoDB" id="7848332at2759"/>
<evidence type="ECO:0000256" key="1">
    <source>
        <dbReference type="ARBA" id="ARBA00004123"/>
    </source>
</evidence>
<dbReference type="AlphaFoldDB" id="A0A8C5PZM8"/>
<dbReference type="Ensembl" id="ENSLLET00000031263.1">
    <property type="protein sequence ID" value="ENSLLEP00000030101.1"/>
    <property type="gene ID" value="ENSLLEG00000019029.1"/>
</dbReference>
<dbReference type="InterPro" id="IPR025714">
    <property type="entry name" value="Methyltranfer_dom"/>
</dbReference>
<dbReference type="Pfam" id="PF07653">
    <property type="entry name" value="SH3_2"/>
    <property type="match status" value="1"/>
</dbReference>
<dbReference type="Pfam" id="PF13847">
    <property type="entry name" value="Methyltransf_31"/>
    <property type="match status" value="1"/>
</dbReference>
<proteinExistence type="predicted"/>
<dbReference type="CDD" id="cd02440">
    <property type="entry name" value="AdoMet_MTases"/>
    <property type="match status" value="1"/>
</dbReference>
<dbReference type="Proteomes" id="UP000694569">
    <property type="component" value="Unplaced"/>
</dbReference>
<dbReference type="FunFam" id="3.40.50.150:FF:000016">
    <property type="entry name" value="Protein arginine N-methyltransferase 6"/>
    <property type="match status" value="1"/>
</dbReference>
<protein>
    <recommendedName>
        <fullName evidence="4">Protein arginine N-methyltransferase 2</fullName>
        <ecNumber evidence="3">2.1.1.319</ecNumber>
    </recommendedName>
    <alternativeName>
        <fullName evidence="12">Histone-arginine N-methyltransferase PRMT2</fullName>
    </alternativeName>
</protein>
<comment type="catalytic activity">
    <reaction evidence="11">
        <text>L-arginyl-[protein] + 2 S-adenosyl-L-methionine = N(omega),N(omega)-dimethyl-L-arginyl-[protein] + 2 S-adenosyl-L-homocysteine + 2 H(+)</text>
        <dbReference type="Rhea" id="RHEA:48096"/>
        <dbReference type="Rhea" id="RHEA-COMP:10532"/>
        <dbReference type="Rhea" id="RHEA-COMP:11991"/>
        <dbReference type="ChEBI" id="CHEBI:15378"/>
        <dbReference type="ChEBI" id="CHEBI:29965"/>
        <dbReference type="ChEBI" id="CHEBI:57856"/>
        <dbReference type="ChEBI" id="CHEBI:59789"/>
        <dbReference type="ChEBI" id="CHEBI:61897"/>
        <dbReference type="EC" id="2.1.1.319"/>
    </reaction>
</comment>
<keyword evidence="7 14" id="KW-0489">Methyltransferase</keyword>
<dbReference type="GeneTree" id="ENSGT00940000160683"/>
<evidence type="ECO:0000256" key="9">
    <source>
        <dbReference type="ARBA" id="ARBA00022691"/>
    </source>
</evidence>
<evidence type="ECO:0000259" key="15">
    <source>
        <dbReference type="PROSITE" id="PS50002"/>
    </source>
</evidence>
<dbReference type="SUPFAM" id="SSF53335">
    <property type="entry name" value="S-adenosyl-L-methionine-dependent methyltransferases"/>
    <property type="match status" value="1"/>
</dbReference>
<keyword evidence="8 14" id="KW-0808">Transferase</keyword>
<dbReference type="InterPro" id="IPR036028">
    <property type="entry name" value="SH3-like_dom_sf"/>
</dbReference>
<dbReference type="PANTHER" id="PTHR11006">
    <property type="entry name" value="PROTEIN ARGININE N-METHYLTRANSFERASE"/>
    <property type="match status" value="1"/>
</dbReference>
<reference evidence="16" key="1">
    <citation type="submission" date="2025-08" db="UniProtKB">
        <authorList>
            <consortium name="Ensembl"/>
        </authorList>
    </citation>
    <scope>IDENTIFICATION</scope>
</reference>
<name>A0A8C5PZM8_9ANUR</name>
<reference evidence="16" key="2">
    <citation type="submission" date="2025-09" db="UniProtKB">
        <authorList>
            <consortium name="Ensembl"/>
        </authorList>
    </citation>
    <scope>IDENTIFICATION</scope>
</reference>
<dbReference type="Pfam" id="PF22528">
    <property type="entry name" value="PRMT_C"/>
    <property type="match status" value="1"/>
</dbReference>